<reference evidence="1" key="2">
    <citation type="journal article" date="2023" name="Int. J. Mol. Sci.">
        <title>De Novo Assembly and Annotation of 11 Diverse Shrub Willow (Salix) Genomes Reveals Novel Gene Organization in Sex-Linked Regions.</title>
        <authorList>
            <person name="Hyden B."/>
            <person name="Feng K."/>
            <person name="Yates T.B."/>
            <person name="Jawdy S."/>
            <person name="Cereghino C."/>
            <person name="Smart L.B."/>
            <person name="Muchero W."/>
        </authorList>
    </citation>
    <scope>NUCLEOTIDE SEQUENCE</scope>
    <source>
        <tissue evidence="1">Shoot tip</tissue>
    </source>
</reference>
<evidence type="ECO:0000313" key="1">
    <source>
        <dbReference type="EMBL" id="KAJ6747202.1"/>
    </source>
</evidence>
<dbReference type="AlphaFoldDB" id="A0A9Q0VF34"/>
<gene>
    <name evidence="1" type="ORF">OIU74_029631</name>
</gene>
<comment type="caution">
    <text evidence="1">The sequence shown here is derived from an EMBL/GenBank/DDBJ whole genome shotgun (WGS) entry which is preliminary data.</text>
</comment>
<feature type="non-terminal residue" evidence="1">
    <location>
        <position position="129"/>
    </location>
</feature>
<keyword evidence="2" id="KW-1185">Reference proteome</keyword>
<protein>
    <submittedName>
        <fullName evidence="1">Uncharacterized protein</fullName>
    </submittedName>
</protein>
<organism evidence="1 2">
    <name type="scientific">Salix koriyanagi</name>
    <dbReference type="NCBI Taxonomy" id="2511006"/>
    <lineage>
        <taxon>Eukaryota</taxon>
        <taxon>Viridiplantae</taxon>
        <taxon>Streptophyta</taxon>
        <taxon>Embryophyta</taxon>
        <taxon>Tracheophyta</taxon>
        <taxon>Spermatophyta</taxon>
        <taxon>Magnoliopsida</taxon>
        <taxon>eudicotyledons</taxon>
        <taxon>Gunneridae</taxon>
        <taxon>Pentapetalae</taxon>
        <taxon>rosids</taxon>
        <taxon>fabids</taxon>
        <taxon>Malpighiales</taxon>
        <taxon>Salicaceae</taxon>
        <taxon>Saliceae</taxon>
        <taxon>Salix</taxon>
    </lineage>
</organism>
<evidence type="ECO:0000313" key="2">
    <source>
        <dbReference type="Proteomes" id="UP001151752"/>
    </source>
</evidence>
<accession>A0A9Q0VF34</accession>
<sequence length="129" mass="14567">MNKQLDKFPEKSCTEESYALYILPVVDFRILLFDHQVLEKKSQFDKWAEHHVETVYNVSFPNIMELAWFVASALLNIPVILTFKLYSTVFSTEVVAVAAKEVAIILNGGGNKDDVKVDGEVVGGQEWSN</sequence>
<name>A0A9Q0VF34_9ROSI</name>
<reference evidence="1" key="1">
    <citation type="submission" date="2022-11" db="EMBL/GenBank/DDBJ databases">
        <authorList>
            <person name="Hyden B.L."/>
            <person name="Feng K."/>
            <person name="Yates T."/>
            <person name="Jawdy S."/>
            <person name="Smart L.B."/>
            <person name="Muchero W."/>
        </authorList>
    </citation>
    <scope>NUCLEOTIDE SEQUENCE</scope>
    <source>
        <tissue evidence="1">Shoot tip</tissue>
    </source>
</reference>
<proteinExistence type="predicted"/>
<dbReference type="EMBL" id="JAPFFM010000009">
    <property type="protein sequence ID" value="KAJ6747202.1"/>
    <property type="molecule type" value="Genomic_DNA"/>
</dbReference>
<dbReference type="Proteomes" id="UP001151752">
    <property type="component" value="Chromosome 6"/>
</dbReference>